<protein>
    <submittedName>
        <fullName evidence="8">Transmembrane protein 161A/B</fullName>
    </submittedName>
</protein>
<gene>
    <name evidence="8" type="ORF">PanWU01x14_220490</name>
</gene>
<dbReference type="AlphaFoldDB" id="A0A2P5BPU5"/>
<evidence type="ECO:0000313" key="8">
    <source>
        <dbReference type="EMBL" id="PON50812.1"/>
    </source>
</evidence>
<sequence length="461" mass="52094">MIEFFQTYKYLLLQASLSISLTLLLTFLKIPVFFLHGLFTYIHPDNLSNGVKAAIRRPESSESASGVPSKINSELRKRTKSKDKFEFDESNAQIFRLKLDEAHLQSRLYFDEYRNAFTISFVAIACFFLQIYLSSVSEKSGFFSNGVFVPVLLGFVGVFKLVMLLGKLSFEKSASRRSEKQLSVLFGILGVILGSMTSYRFTSSVLDFNFGSIDVFGRFFIAVFMGCSAAFLFMPAVKSARSFWLGTDQLRSNLSMITCGWFARVVLYANYLVMTLTALLWIKPLSEMLVNKNMNETKSAGSINEIGNAERMLGNVGFSLSDFGKLRICFLFLSGVLQLVAVRPNLQMYLNEALLSWYQRLHASKVPDLDFSRAKVFLHNHYLCLVVLQFHAPPVLTLLFLGFSQVDGGYLHNFQNVCSLLPCSAFVKEAAFFMAWWVIFVSAVYTSATIVLFRRGDLYVS</sequence>
<proteinExistence type="inferred from homology"/>
<dbReference type="EMBL" id="JXTB01000241">
    <property type="protein sequence ID" value="PON50812.1"/>
    <property type="molecule type" value="Genomic_DNA"/>
</dbReference>
<feature type="transmembrane region" description="Helical" evidence="7">
    <location>
        <begin position="219"/>
        <end position="240"/>
    </location>
</feature>
<keyword evidence="5 7" id="KW-0472">Membrane</keyword>
<dbReference type="OrthoDB" id="784140at2759"/>
<feature type="transmembrane region" description="Helical" evidence="7">
    <location>
        <begin position="182"/>
        <end position="199"/>
    </location>
</feature>
<feature type="transmembrane region" description="Helical" evidence="7">
    <location>
        <begin position="323"/>
        <end position="342"/>
    </location>
</feature>
<comment type="similarity">
    <text evidence="2">Belongs to the TMEM161 family.</text>
</comment>
<evidence type="ECO:0000256" key="2">
    <source>
        <dbReference type="ARBA" id="ARBA00009706"/>
    </source>
</evidence>
<dbReference type="GO" id="GO:0016020">
    <property type="term" value="C:membrane"/>
    <property type="evidence" value="ECO:0007669"/>
    <property type="project" value="UniProtKB-SubCell"/>
</dbReference>
<evidence type="ECO:0000256" key="4">
    <source>
        <dbReference type="ARBA" id="ARBA00022989"/>
    </source>
</evidence>
<dbReference type="Pfam" id="PF10268">
    <property type="entry name" value="Tmemb_161AB"/>
    <property type="match status" value="1"/>
</dbReference>
<feature type="transmembrane region" description="Helical" evidence="7">
    <location>
        <begin position="382"/>
        <end position="403"/>
    </location>
</feature>
<keyword evidence="3 7" id="KW-0812">Transmembrane</keyword>
<feature type="transmembrane region" description="Helical" evidence="7">
    <location>
        <begin position="12"/>
        <end position="35"/>
    </location>
</feature>
<evidence type="ECO:0000256" key="7">
    <source>
        <dbReference type="SAM" id="Phobius"/>
    </source>
</evidence>
<feature type="transmembrane region" description="Helical" evidence="7">
    <location>
        <begin position="261"/>
        <end position="282"/>
    </location>
</feature>
<comment type="caution">
    <text evidence="8">The sequence shown here is derived from an EMBL/GenBank/DDBJ whole genome shotgun (WGS) entry which is preliminary data.</text>
</comment>
<comment type="subcellular location">
    <subcellularLocation>
        <location evidence="1">Membrane</location>
        <topology evidence="1">Multi-pass membrane protein</topology>
    </subcellularLocation>
</comment>
<evidence type="ECO:0000256" key="6">
    <source>
        <dbReference type="ARBA" id="ARBA00023180"/>
    </source>
</evidence>
<organism evidence="8 9">
    <name type="scientific">Parasponia andersonii</name>
    <name type="common">Sponia andersonii</name>
    <dbReference type="NCBI Taxonomy" id="3476"/>
    <lineage>
        <taxon>Eukaryota</taxon>
        <taxon>Viridiplantae</taxon>
        <taxon>Streptophyta</taxon>
        <taxon>Embryophyta</taxon>
        <taxon>Tracheophyta</taxon>
        <taxon>Spermatophyta</taxon>
        <taxon>Magnoliopsida</taxon>
        <taxon>eudicotyledons</taxon>
        <taxon>Gunneridae</taxon>
        <taxon>Pentapetalae</taxon>
        <taxon>rosids</taxon>
        <taxon>fabids</taxon>
        <taxon>Rosales</taxon>
        <taxon>Cannabaceae</taxon>
        <taxon>Parasponia</taxon>
    </lineage>
</organism>
<accession>A0A2P5BPU5</accession>
<reference evidence="9" key="1">
    <citation type="submission" date="2016-06" db="EMBL/GenBank/DDBJ databases">
        <title>Parallel loss of symbiosis genes in relatives of nitrogen-fixing non-legume Parasponia.</title>
        <authorList>
            <person name="Van Velzen R."/>
            <person name="Holmer R."/>
            <person name="Bu F."/>
            <person name="Rutten L."/>
            <person name="Van Zeijl A."/>
            <person name="Liu W."/>
            <person name="Santuari L."/>
            <person name="Cao Q."/>
            <person name="Sharma T."/>
            <person name="Shen D."/>
            <person name="Roswanjaya Y."/>
            <person name="Wardhani T."/>
            <person name="Kalhor M.S."/>
            <person name="Jansen J."/>
            <person name="Van den Hoogen J."/>
            <person name="Gungor B."/>
            <person name="Hartog M."/>
            <person name="Hontelez J."/>
            <person name="Verver J."/>
            <person name="Yang W.-C."/>
            <person name="Schijlen E."/>
            <person name="Repin R."/>
            <person name="Schilthuizen M."/>
            <person name="Schranz E."/>
            <person name="Heidstra R."/>
            <person name="Miyata K."/>
            <person name="Fedorova E."/>
            <person name="Kohlen W."/>
            <person name="Bisseling T."/>
            <person name="Smit S."/>
            <person name="Geurts R."/>
        </authorList>
    </citation>
    <scope>NUCLEOTIDE SEQUENCE [LARGE SCALE GENOMIC DNA]</scope>
    <source>
        <strain evidence="9">cv. WU1-14</strain>
    </source>
</reference>
<keyword evidence="9" id="KW-1185">Reference proteome</keyword>
<evidence type="ECO:0000313" key="9">
    <source>
        <dbReference type="Proteomes" id="UP000237105"/>
    </source>
</evidence>
<evidence type="ECO:0000256" key="3">
    <source>
        <dbReference type="ARBA" id="ARBA00022692"/>
    </source>
</evidence>
<feature type="transmembrane region" description="Helical" evidence="7">
    <location>
        <begin position="116"/>
        <end position="135"/>
    </location>
</feature>
<dbReference type="InterPro" id="IPR019395">
    <property type="entry name" value="Transmembrane_161A/B"/>
</dbReference>
<feature type="transmembrane region" description="Helical" evidence="7">
    <location>
        <begin position="430"/>
        <end position="453"/>
    </location>
</feature>
<keyword evidence="4 7" id="KW-1133">Transmembrane helix</keyword>
<dbReference type="Proteomes" id="UP000237105">
    <property type="component" value="Unassembled WGS sequence"/>
</dbReference>
<evidence type="ECO:0000256" key="1">
    <source>
        <dbReference type="ARBA" id="ARBA00004141"/>
    </source>
</evidence>
<keyword evidence="6" id="KW-0325">Glycoprotein</keyword>
<name>A0A2P5BPU5_PARAD</name>
<feature type="transmembrane region" description="Helical" evidence="7">
    <location>
        <begin position="147"/>
        <end position="170"/>
    </location>
</feature>
<dbReference type="PANTHER" id="PTHR13624">
    <property type="entry name" value="RE42071P"/>
    <property type="match status" value="1"/>
</dbReference>
<evidence type="ECO:0000256" key="5">
    <source>
        <dbReference type="ARBA" id="ARBA00023136"/>
    </source>
</evidence>
<dbReference type="PANTHER" id="PTHR13624:SF6">
    <property type="entry name" value="EMEI"/>
    <property type="match status" value="1"/>
</dbReference>
<dbReference type="STRING" id="3476.A0A2P5BPU5"/>